<keyword evidence="3" id="KW-1185">Reference proteome</keyword>
<evidence type="ECO:0000313" key="2">
    <source>
        <dbReference type="Ensembl" id="ENSGAGP00000022910.1"/>
    </source>
</evidence>
<evidence type="ECO:0000313" key="3">
    <source>
        <dbReference type="Proteomes" id="UP000291020"/>
    </source>
</evidence>
<accession>A0A452I5S9</accession>
<name>A0A452I5S9_9SAUR</name>
<sequence>MQTPGMGLPAPTPACRERRRSLPAESRAVRLRAACVLCLPAGGGLGRQPQGERVSAVPLRNPQGQRACVLEFGQRPSARGVRLVGVRREAGTQCLGWAVPLGGGCCG</sequence>
<evidence type="ECO:0000256" key="1">
    <source>
        <dbReference type="SAM" id="MobiDB-lite"/>
    </source>
</evidence>
<dbReference type="Proteomes" id="UP000291020">
    <property type="component" value="Unassembled WGS sequence"/>
</dbReference>
<dbReference type="AlphaFoldDB" id="A0A452I5S9"/>
<proteinExistence type="predicted"/>
<reference evidence="2" key="2">
    <citation type="submission" date="2025-08" db="UniProtKB">
        <authorList>
            <consortium name="Ensembl"/>
        </authorList>
    </citation>
    <scope>IDENTIFICATION</scope>
</reference>
<feature type="region of interest" description="Disordered" evidence="1">
    <location>
        <begin position="1"/>
        <end position="21"/>
    </location>
</feature>
<organism evidence="2 3">
    <name type="scientific">Gopherus agassizii</name>
    <name type="common">Agassiz's desert tortoise</name>
    <dbReference type="NCBI Taxonomy" id="38772"/>
    <lineage>
        <taxon>Eukaryota</taxon>
        <taxon>Metazoa</taxon>
        <taxon>Chordata</taxon>
        <taxon>Craniata</taxon>
        <taxon>Vertebrata</taxon>
        <taxon>Euteleostomi</taxon>
        <taxon>Archelosauria</taxon>
        <taxon>Testudinata</taxon>
        <taxon>Testudines</taxon>
        <taxon>Cryptodira</taxon>
        <taxon>Durocryptodira</taxon>
        <taxon>Testudinoidea</taxon>
        <taxon>Testudinidae</taxon>
        <taxon>Gopherus</taxon>
    </lineage>
</organism>
<dbReference type="Ensembl" id="ENSGAGT00000026106.1">
    <property type="protein sequence ID" value="ENSGAGP00000022910.1"/>
    <property type="gene ID" value="ENSGAGG00000016801.1"/>
</dbReference>
<reference evidence="3" key="1">
    <citation type="journal article" date="2017" name="PLoS ONE">
        <title>The Agassiz's desert tortoise genome provides a resource for the conservation of a threatened species.</title>
        <authorList>
            <person name="Tollis M."/>
            <person name="DeNardo D.F."/>
            <person name="Cornelius J.A."/>
            <person name="Dolby G.A."/>
            <person name="Edwards T."/>
            <person name="Henen B.T."/>
            <person name="Karl A.E."/>
            <person name="Murphy R.W."/>
            <person name="Kusumi K."/>
        </authorList>
    </citation>
    <scope>NUCLEOTIDE SEQUENCE [LARGE SCALE GENOMIC DNA]</scope>
</reference>
<reference evidence="2" key="3">
    <citation type="submission" date="2025-09" db="UniProtKB">
        <authorList>
            <consortium name="Ensembl"/>
        </authorList>
    </citation>
    <scope>IDENTIFICATION</scope>
</reference>
<protein>
    <submittedName>
        <fullName evidence="2">Uncharacterized protein</fullName>
    </submittedName>
</protein>